<feature type="region of interest" description="Disordered" evidence="1">
    <location>
        <begin position="143"/>
        <end position="221"/>
    </location>
</feature>
<accession>A0AAV4PWY4</accession>
<reference evidence="2 3" key="1">
    <citation type="submission" date="2021-06" db="EMBL/GenBank/DDBJ databases">
        <title>Caerostris darwini draft genome.</title>
        <authorList>
            <person name="Kono N."/>
            <person name="Arakawa K."/>
        </authorList>
    </citation>
    <scope>NUCLEOTIDE SEQUENCE [LARGE SCALE GENOMIC DNA]</scope>
</reference>
<dbReference type="AlphaFoldDB" id="A0AAV4PWY4"/>
<evidence type="ECO:0000256" key="1">
    <source>
        <dbReference type="SAM" id="MobiDB-lite"/>
    </source>
</evidence>
<dbReference type="Proteomes" id="UP001054837">
    <property type="component" value="Unassembled WGS sequence"/>
</dbReference>
<proteinExistence type="predicted"/>
<sequence>MLQKFPSHVGKRIQGIRKRMSEISVPKSVKINGTDIFDFDSESSEEINFEEHKSHPNDCGKLVKDGYEKLFFPNLLNMSGRGSPAPDSETMDISTGNDEQPPYRLPPDPPVGSDEFLYLHVETITKITELKAKMIKPVHLRLHEKAAPRPRGGQQTPPTQKGKGKRPLDAEGYQIPPKHLVCKSPKENSTDPTPLPTGNPFALPANATPPSNDPAVSTTEQTRKLRIPPYFVRPTPNWIINIAQPFQSRKIADNVSFADIISNRNKTPNVNNNNPGPPQVNNFNSAPPKGSNFNSAPILSDAALHPFKVLSQFAHDDTLHFPSLLNAIRSALPTLQSTQNDNEKAIIIFEHYHAHYCSSR</sequence>
<evidence type="ECO:0000313" key="3">
    <source>
        <dbReference type="Proteomes" id="UP001054837"/>
    </source>
</evidence>
<organism evidence="2 3">
    <name type="scientific">Caerostris darwini</name>
    <dbReference type="NCBI Taxonomy" id="1538125"/>
    <lineage>
        <taxon>Eukaryota</taxon>
        <taxon>Metazoa</taxon>
        <taxon>Ecdysozoa</taxon>
        <taxon>Arthropoda</taxon>
        <taxon>Chelicerata</taxon>
        <taxon>Arachnida</taxon>
        <taxon>Araneae</taxon>
        <taxon>Araneomorphae</taxon>
        <taxon>Entelegynae</taxon>
        <taxon>Araneoidea</taxon>
        <taxon>Araneidae</taxon>
        <taxon>Caerostris</taxon>
    </lineage>
</organism>
<feature type="region of interest" description="Disordered" evidence="1">
    <location>
        <begin position="266"/>
        <end position="294"/>
    </location>
</feature>
<name>A0AAV4PWY4_9ARAC</name>
<keyword evidence="3" id="KW-1185">Reference proteome</keyword>
<feature type="region of interest" description="Disordered" evidence="1">
    <location>
        <begin position="78"/>
        <end position="102"/>
    </location>
</feature>
<protein>
    <submittedName>
        <fullName evidence="2">Uncharacterized protein</fullName>
    </submittedName>
</protein>
<comment type="caution">
    <text evidence="2">The sequence shown here is derived from an EMBL/GenBank/DDBJ whole genome shotgun (WGS) entry which is preliminary data.</text>
</comment>
<gene>
    <name evidence="2" type="ORF">CDAR_117771</name>
</gene>
<feature type="compositionally biased region" description="Polar residues" evidence="1">
    <location>
        <begin position="208"/>
        <end position="220"/>
    </location>
</feature>
<feature type="compositionally biased region" description="Low complexity" evidence="1">
    <location>
        <begin position="266"/>
        <end position="284"/>
    </location>
</feature>
<evidence type="ECO:0000313" key="2">
    <source>
        <dbReference type="EMBL" id="GIY01650.1"/>
    </source>
</evidence>
<dbReference type="EMBL" id="BPLQ01003596">
    <property type="protein sequence ID" value="GIY01650.1"/>
    <property type="molecule type" value="Genomic_DNA"/>
</dbReference>